<dbReference type="AlphaFoldDB" id="A0A934KC89"/>
<dbReference type="InterPro" id="IPR004113">
    <property type="entry name" value="FAD-bd_oxidored_4_C"/>
</dbReference>
<dbReference type="EMBL" id="JAEKNR010000215">
    <property type="protein sequence ID" value="MBJ7600616.1"/>
    <property type="molecule type" value="Genomic_DNA"/>
</dbReference>
<evidence type="ECO:0000259" key="6">
    <source>
        <dbReference type="PROSITE" id="PS51387"/>
    </source>
</evidence>
<dbReference type="GO" id="GO:0071949">
    <property type="term" value="F:FAD binding"/>
    <property type="evidence" value="ECO:0007669"/>
    <property type="project" value="InterPro"/>
</dbReference>
<keyword evidence="8" id="KW-1185">Reference proteome</keyword>
<dbReference type="InterPro" id="IPR016169">
    <property type="entry name" value="FAD-bd_PCMH_sub2"/>
</dbReference>
<dbReference type="Gene3D" id="3.30.70.2740">
    <property type="match status" value="1"/>
</dbReference>
<dbReference type="InterPro" id="IPR051914">
    <property type="entry name" value="FAD-linked_OxidoTrans_Type4"/>
</dbReference>
<dbReference type="InterPro" id="IPR016164">
    <property type="entry name" value="FAD-linked_Oxase-like_C"/>
</dbReference>
<dbReference type="Gene3D" id="3.30.465.10">
    <property type="match status" value="1"/>
</dbReference>
<keyword evidence="4" id="KW-0274">FAD</keyword>
<dbReference type="Proteomes" id="UP000612893">
    <property type="component" value="Unassembled WGS sequence"/>
</dbReference>
<keyword evidence="5" id="KW-0560">Oxidoreductase</keyword>
<dbReference type="Gene3D" id="3.30.43.10">
    <property type="entry name" value="Uridine Diphospho-n-acetylenolpyruvylglucosamine Reductase, domain 2"/>
    <property type="match status" value="1"/>
</dbReference>
<evidence type="ECO:0000313" key="7">
    <source>
        <dbReference type="EMBL" id="MBJ7600616.1"/>
    </source>
</evidence>
<evidence type="ECO:0000256" key="2">
    <source>
        <dbReference type="ARBA" id="ARBA00008000"/>
    </source>
</evidence>
<dbReference type="PROSITE" id="PS51387">
    <property type="entry name" value="FAD_PCMH"/>
    <property type="match status" value="1"/>
</dbReference>
<dbReference type="PANTHER" id="PTHR42934">
    <property type="entry name" value="GLYCOLATE OXIDASE SUBUNIT GLCD"/>
    <property type="match status" value="1"/>
</dbReference>
<dbReference type="InterPro" id="IPR036318">
    <property type="entry name" value="FAD-bd_PCMH-like_sf"/>
</dbReference>
<reference evidence="7" key="1">
    <citation type="submission" date="2020-10" db="EMBL/GenBank/DDBJ databases">
        <title>Ca. Dormibacterota MAGs.</title>
        <authorList>
            <person name="Montgomery K."/>
        </authorList>
    </citation>
    <scope>NUCLEOTIDE SEQUENCE [LARGE SCALE GENOMIC DNA]</scope>
    <source>
        <strain evidence="7">SC8812_S17_10</strain>
    </source>
</reference>
<comment type="caution">
    <text evidence="7">The sequence shown here is derived from an EMBL/GenBank/DDBJ whole genome shotgun (WGS) entry which is preliminary data.</text>
</comment>
<protein>
    <submittedName>
        <fullName evidence="7">FAD-binding protein</fullName>
    </submittedName>
</protein>
<gene>
    <name evidence="7" type="ORF">JF922_21425</name>
</gene>
<evidence type="ECO:0000256" key="4">
    <source>
        <dbReference type="ARBA" id="ARBA00022827"/>
    </source>
</evidence>
<dbReference type="GO" id="GO:0016491">
    <property type="term" value="F:oxidoreductase activity"/>
    <property type="evidence" value="ECO:0007669"/>
    <property type="project" value="UniProtKB-KW"/>
</dbReference>
<dbReference type="Gene3D" id="1.10.45.10">
    <property type="entry name" value="Vanillyl-alcohol Oxidase, Chain A, domain 4"/>
    <property type="match status" value="1"/>
</dbReference>
<comment type="cofactor">
    <cofactor evidence="1">
        <name>FAD</name>
        <dbReference type="ChEBI" id="CHEBI:57692"/>
    </cofactor>
</comment>
<organism evidence="7 8">
    <name type="scientific">Candidatus Nephthysia bennettiae</name>
    <dbReference type="NCBI Taxonomy" id="3127016"/>
    <lineage>
        <taxon>Bacteria</taxon>
        <taxon>Bacillati</taxon>
        <taxon>Candidatus Dormiibacterota</taxon>
        <taxon>Candidatus Dormibacteria</taxon>
        <taxon>Candidatus Dormibacterales</taxon>
        <taxon>Candidatus Dormibacteraceae</taxon>
        <taxon>Candidatus Nephthysia</taxon>
    </lineage>
</organism>
<dbReference type="RefSeq" id="WP_338204530.1">
    <property type="nucleotide sequence ID" value="NZ_JAEKNR010000215.1"/>
</dbReference>
<dbReference type="FunFam" id="1.10.45.10:FF:000001">
    <property type="entry name" value="D-lactate dehydrogenase mitochondrial"/>
    <property type="match status" value="1"/>
</dbReference>
<dbReference type="SUPFAM" id="SSF56176">
    <property type="entry name" value="FAD-binding/transporter-associated domain-like"/>
    <property type="match status" value="1"/>
</dbReference>
<proteinExistence type="inferred from homology"/>
<dbReference type="Pfam" id="PF01565">
    <property type="entry name" value="FAD_binding_4"/>
    <property type="match status" value="1"/>
</dbReference>
<keyword evidence="3" id="KW-0285">Flavoprotein</keyword>
<dbReference type="SUPFAM" id="SSF55103">
    <property type="entry name" value="FAD-linked oxidases, C-terminal domain"/>
    <property type="match status" value="1"/>
</dbReference>
<evidence type="ECO:0000256" key="5">
    <source>
        <dbReference type="ARBA" id="ARBA00023002"/>
    </source>
</evidence>
<sequence>MYIGDRLDDYRHDATFMEGSPLAAVLPGSPDEVAAVVRLCASHGLAVTARGSGTGLAGGPVPLAGGIVLGLERLNSIEIDPHNLCAVAGAGAITGDIQSEAAKHGLMYPPDPASASMSTIGGNVACNSGGMSCLKYGVTADYVIGLTVVLADSRLLNLGGRVRKRASGYRLASLFVGSEGTLGVITEVTLKLVPLPRERATAVVGFDHLDAAAQGIRTLLVSGYLPSALELIDRAALNLIGDLLPPGLDLGLEAMVIVEQDGSDAEQVQVEVQRMVVILGGADNRVAQSSAEREGLWRMRRQFGHALLAMRTNFFSEDVAVPISQIPEMVRRLSATAERAGVQIATVGHAGDGNLHPTIIFSDEQRALVGPMAASIFRDAIELGGTISAEHGLGALKRDHAVLEHGADAIGLMRQLKTLLDPQGILNPNKILPIHPADDGFLERQPGWGMKLSSGRERSELGA</sequence>
<accession>A0A934KC89</accession>
<dbReference type="PANTHER" id="PTHR42934:SF2">
    <property type="entry name" value="GLYCOLATE OXIDASE SUBUNIT GLCD"/>
    <property type="match status" value="1"/>
</dbReference>
<dbReference type="InterPro" id="IPR016166">
    <property type="entry name" value="FAD-bd_PCMH"/>
</dbReference>
<evidence type="ECO:0000256" key="1">
    <source>
        <dbReference type="ARBA" id="ARBA00001974"/>
    </source>
</evidence>
<dbReference type="InterPro" id="IPR016167">
    <property type="entry name" value="FAD-bd_PCMH_sub1"/>
</dbReference>
<dbReference type="InterPro" id="IPR016171">
    <property type="entry name" value="Vanillyl_alc_oxidase_C-sub2"/>
</dbReference>
<dbReference type="Gene3D" id="3.30.70.2190">
    <property type="match status" value="1"/>
</dbReference>
<name>A0A934KC89_9BACT</name>
<evidence type="ECO:0000313" key="8">
    <source>
        <dbReference type="Proteomes" id="UP000612893"/>
    </source>
</evidence>
<dbReference type="InterPro" id="IPR006094">
    <property type="entry name" value="Oxid_FAD_bind_N"/>
</dbReference>
<feature type="domain" description="FAD-binding PCMH-type" evidence="6">
    <location>
        <begin position="17"/>
        <end position="195"/>
    </location>
</feature>
<dbReference type="Pfam" id="PF02913">
    <property type="entry name" value="FAD-oxidase_C"/>
    <property type="match status" value="1"/>
</dbReference>
<dbReference type="FunFam" id="3.30.70.2740:FF:000001">
    <property type="entry name" value="D-lactate dehydrogenase mitochondrial"/>
    <property type="match status" value="1"/>
</dbReference>
<comment type="similarity">
    <text evidence="2">Belongs to the FAD-binding oxidoreductase/transferase type 4 family.</text>
</comment>
<evidence type="ECO:0000256" key="3">
    <source>
        <dbReference type="ARBA" id="ARBA00022630"/>
    </source>
</evidence>